<dbReference type="Proteomes" id="UP000472264">
    <property type="component" value="Chromosome 10"/>
</dbReference>
<dbReference type="OMA" id="AVSINEW"/>
<reference evidence="1" key="1">
    <citation type="submission" date="2021-04" db="EMBL/GenBank/DDBJ databases">
        <authorList>
            <consortium name="Wellcome Sanger Institute Data Sharing"/>
        </authorList>
    </citation>
    <scope>NUCLEOTIDE SEQUENCE [LARGE SCALE GENOMIC DNA]</scope>
</reference>
<evidence type="ECO:0000313" key="2">
    <source>
        <dbReference type="Proteomes" id="UP000472264"/>
    </source>
</evidence>
<accession>A0A665UKZ8</accession>
<keyword evidence="2" id="KW-1185">Reference proteome</keyword>
<protein>
    <submittedName>
        <fullName evidence="1">Uncharacterized protein</fullName>
    </submittedName>
</protein>
<reference evidence="1" key="3">
    <citation type="submission" date="2025-09" db="UniProtKB">
        <authorList>
            <consortium name="Ensembl"/>
        </authorList>
    </citation>
    <scope>IDENTIFICATION</scope>
</reference>
<name>A0A665UKZ8_ECHNA</name>
<reference evidence="1" key="2">
    <citation type="submission" date="2025-08" db="UniProtKB">
        <authorList>
            <consortium name="Ensembl"/>
        </authorList>
    </citation>
    <scope>IDENTIFICATION</scope>
</reference>
<dbReference type="AlphaFoldDB" id="A0A665UKZ8"/>
<organism evidence="1 2">
    <name type="scientific">Echeneis naucrates</name>
    <name type="common">Live sharksucker</name>
    <dbReference type="NCBI Taxonomy" id="173247"/>
    <lineage>
        <taxon>Eukaryota</taxon>
        <taxon>Metazoa</taxon>
        <taxon>Chordata</taxon>
        <taxon>Craniata</taxon>
        <taxon>Vertebrata</taxon>
        <taxon>Euteleostomi</taxon>
        <taxon>Actinopterygii</taxon>
        <taxon>Neopterygii</taxon>
        <taxon>Teleostei</taxon>
        <taxon>Neoteleostei</taxon>
        <taxon>Acanthomorphata</taxon>
        <taxon>Carangaria</taxon>
        <taxon>Carangiformes</taxon>
        <taxon>Echeneidae</taxon>
        <taxon>Echeneis</taxon>
    </lineage>
</organism>
<sequence length="58" mass="6340">MSKTFIRIFMLPDFGGFPPSTAVSTKEWLAADSRSKAFLMTNIGVFPSSPLSLTSNLK</sequence>
<dbReference type="Ensembl" id="ENSENLT00000021096.1">
    <property type="protein sequence ID" value="ENSENLP00000020373.1"/>
    <property type="gene ID" value="ENSENLG00000009288.1"/>
</dbReference>
<evidence type="ECO:0000313" key="1">
    <source>
        <dbReference type="Ensembl" id="ENSENLP00000020373.1"/>
    </source>
</evidence>
<proteinExistence type="predicted"/>
<dbReference type="InParanoid" id="A0A665UKZ8"/>